<feature type="region of interest" description="Disordered" evidence="1">
    <location>
        <begin position="40"/>
        <end position="61"/>
    </location>
</feature>
<name>A0ABQ8TF87_PERAM</name>
<dbReference type="EMBL" id="JAJSOF020000011">
    <property type="protein sequence ID" value="KAJ4445271.1"/>
    <property type="molecule type" value="Genomic_DNA"/>
</dbReference>
<organism evidence="2 3">
    <name type="scientific">Periplaneta americana</name>
    <name type="common">American cockroach</name>
    <name type="synonym">Blatta americana</name>
    <dbReference type="NCBI Taxonomy" id="6978"/>
    <lineage>
        <taxon>Eukaryota</taxon>
        <taxon>Metazoa</taxon>
        <taxon>Ecdysozoa</taxon>
        <taxon>Arthropoda</taxon>
        <taxon>Hexapoda</taxon>
        <taxon>Insecta</taxon>
        <taxon>Pterygota</taxon>
        <taxon>Neoptera</taxon>
        <taxon>Polyneoptera</taxon>
        <taxon>Dictyoptera</taxon>
        <taxon>Blattodea</taxon>
        <taxon>Blattoidea</taxon>
        <taxon>Blattidae</taxon>
        <taxon>Blattinae</taxon>
        <taxon>Periplaneta</taxon>
    </lineage>
</organism>
<keyword evidence="3" id="KW-1185">Reference proteome</keyword>
<accession>A0ABQ8TF87</accession>
<comment type="caution">
    <text evidence="2">The sequence shown here is derived from an EMBL/GenBank/DDBJ whole genome shotgun (WGS) entry which is preliminary data.</text>
</comment>
<evidence type="ECO:0000313" key="2">
    <source>
        <dbReference type="EMBL" id="KAJ4445271.1"/>
    </source>
</evidence>
<evidence type="ECO:0000256" key="1">
    <source>
        <dbReference type="SAM" id="MobiDB-lite"/>
    </source>
</evidence>
<feature type="compositionally biased region" description="Acidic residues" evidence="1">
    <location>
        <begin position="45"/>
        <end position="57"/>
    </location>
</feature>
<sequence length="185" mass="20378">MAGLREGGNEPPGSLKSICKHEKVNSGLQAYVQSLLGSGSYVQSYDDDDDDEEEEEEDVKKEGQDFILHIYGVGKIKPDAEMTLTMQEIVISMQQLVAVTCPGMSISRMLCPELRCVITFEVDRIDDNEMAFGEMSPRNSCGLHDMRLPVGKTSENIQSDDQPKGDSSLLLLLLLSQVACFLNGK</sequence>
<proteinExistence type="predicted"/>
<dbReference type="Proteomes" id="UP001148838">
    <property type="component" value="Unassembled WGS sequence"/>
</dbReference>
<gene>
    <name evidence="2" type="ORF">ANN_07072</name>
</gene>
<evidence type="ECO:0000313" key="3">
    <source>
        <dbReference type="Proteomes" id="UP001148838"/>
    </source>
</evidence>
<protein>
    <submittedName>
        <fullName evidence="2">Uncharacterized protein</fullName>
    </submittedName>
</protein>
<reference evidence="2 3" key="1">
    <citation type="journal article" date="2022" name="Allergy">
        <title>Genome assembly and annotation of Periplaneta americana reveal a comprehensive cockroach allergen profile.</title>
        <authorList>
            <person name="Wang L."/>
            <person name="Xiong Q."/>
            <person name="Saelim N."/>
            <person name="Wang L."/>
            <person name="Nong W."/>
            <person name="Wan A.T."/>
            <person name="Shi M."/>
            <person name="Liu X."/>
            <person name="Cao Q."/>
            <person name="Hui J.H.L."/>
            <person name="Sookrung N."/>
            <person name="Leung T.F."/>
            <person name="Tungtrongchitr A."/>
            <person name="Tsui S.K.W."/>
        </authorList>
    </citation>
    <scope>NUCLEOTIDE SEQUENCE [LARGE SCALE GENOMIC DNA]</scope>
    <source>
        <strain evidence="2">PWHHKU_190912</strain>
    </source>
</reference>